<dbReference type="Gene3D" id="1.20.1280.50">
    <property type="match status" value="1"/>
</dbReference>
<dbReference type="Gene3D" id="3.80.10.10">
    <property type="entry name" value="Ribonuclease Inhibitor"/>
    <property type="match status" value="1"/>
</dbReference>
<dbReference type="InterPro" id="IPR001810">
    <property type="entry name" value="F-box_dom"/>
</dbReference>
<feature type="domain" description="F-box" evidence="1">
    <location>
        <begin position="30"/>
        <end position="64"/>
    </location>
</feature>
<gene>
    <name evidence="2" type="ORF">CONCODRAFT_11793</name>
</gene>
<accession>A0A137NUD9</accession>
<dbReference type="AlphaFoldDB" id="A0A137NUD9"/>
<evidence type="ECO:0000313" key="2">
    <source>
        <dbReference type="EMBL" id="KXN66379.1"/>
    </source>
</evidence>
<protein>
    <recommendedName>
        <fullName evidence="1">F-box domain-containing protein</fullName>
    </recommendedName>
</protein>
<dbReference type="SUPFAM" id="SSF52047">
    <property type="entry name" value="RNI-like"/>
    <property type="match status" value="1"/>
</dbReference>
<dbReference type="EMBL" id="KQ964733">
    <property type="protein sequence ID" value="KXN66379.1"/>
    <property type="molecule type" value="Genomic_DNA"/>
</dbReference>
<dbReference type="Pfam" id="PF12937">
    <property type="entry name" value="F-box-like"/>
    <property type="match status" value="1"/>
</dbReference>
<proteinExistence type="predicted"/>
<dbReference type="InterPro" id="IPR032675">
    <property type="entry name" value="LRR_dom_sf"/>
</dbReference>
<dbReference type="SUPFAM" id="SSF81383">
    <property type="entry name" value="F-box domain"/>
    <property type="match status" value="1"/>
</dbReference>
<sequence length="331" mass="38911">MSMITDKRAKKFIEVKNENIQQSSVWDISSILLNIFAYTGRKDLIKLSTVCRKWYNLANPIIHKSIKLTRRRYNINAIHANTRKEAALTDAEVAKCIYHNAKHAHLVKKFKYYYVLEPRRAIEVFETFRFICNLTIERCNVSQYQFLRMISPLTQLQELTLSEFGIKMVIKERAYNEAAVQLPLCLKILRLENIILADNQKLFIQTINSHRNLIEFSTCSTASNEFLEPFYRHYPSLLSFEFNNLRLQTSQSLFTVLENNPQLISLKLSLGDWRSELVNHINSCMINLEELKLCEIICNDMNFFAKFTQPTKIKKLNLEWVGFKLLYQFAT</sequence>
<name>A0A137NUD9_CONC2</name>
<evidence type="ECO:0000313" key="3">
    <source>
        <dbReference type="Proteomes" id="UP000070444"/>
    </source>
</evidence>
<evidence type="ECO:0000259" key="1">
    <source>
        <dbReference type="Pfam" id="PF12937"/>
    </source>
</evidence>
<dbReference type="Proteomes" id="UP000070444">
    <property type="component" value="Unassembled WGS sequence"/>
</dbReference>
<dbReference type="InterPro" id="IPR036047">
    <property type="entry name" value="F-box-like_dom_sf"/>
</dbReference>
<reference evidence="2 3" key="1">
    <citation type="journal article" date="2015" name="Genome Biol. Evol.">
        <title>Phylogenomic analyses indicate that early fungi evolved digesting cell walls of algal ancestors of land plants.</title>
        <authorList>
            <person name="Chang Y."/>
            <person name="Wang S."/>
            <person name="Sekimoto S."/>
            <person name="Aerts A.L."/>
            <person name="Choi C."/>
            <person name="Clum A."/>
            <person name="LaButti K.M."/>
            <person name="Lindquist E.A."/>
            <person name="Yee Ngan C."/>
            <person name="Ohm R.A."/>
            <person name="Salamov A.A."/>
            <person name="Grigoriev I.V."/>
            <person name="Spatafora J.W."/>
            <person name="Berbee M.L."/>
        </authorList>
    </citation>
    <scope>NUCLEOTIDE SEQUENCE [LARGE SCALE GENOMIC DNA]</scope>
    <source>
        <strain evidence="2 3">NRRL 28638</strain>
    </source>
</reference>
<keyword evidence="3" id="KW-1185">Reference proteome</keyword>
<organism evidence="2 3">
    <name type="scientific">Conidiobolus coronatus (strain ATCC 28846 / CBS 209.66 / NRRL 28638)</name>
    <name type="common">Delacroixia coronata</name>
    <dbReference type="NCBI Taxonomy" id="796925"/>
    <lineage>
        <taxon>Eukaryota</taxon>
        <taxon>Fungi</taxon>
        <taxon>Fungi incertae sedis</taxon>
        <taxon>Zoopagomycota</taxon>
        <taxon>Entomophthoromycotina</taxon>
        <taxon>Entomophthoromycetes</taxon>
        <taxon>Entomophthorales</taxon>
        <taxon>Ancylistaceae</taxon>
        <taxon>Conidiobolus</taxon>
    </lineage>
</organism>